<feature type="binding site" evidence="4">
    <location>
        <position position="59"/>
    </location>
    <ligand>
        <name>substrate</name>
    </ligand>
</feature>
<keyword evidence="3 4" id="KW-0067">ATP-binding</keyword>
<dbReference type="GO" id="GO:0030272">
    <property type="term" value="F:5-formyltetrahydrofolate cyclo-ligase activity"/>
    <property type="evidence" value="ECO:0007669"/>
    <property type="project" value="UniProtKB-EC"/>
</dbReference>
<dbReference type="AlphaFoldDB" id="A0A9D1IEY8"/>
<accession>A0A9D1IEY8</accession>
<dbReference type="InterPro" id="IPR024185">
    <property type="entry name" value="FTHF_cligase-like_sf"/>
</dbReference>
<evidence type="ECO:0000256" key="4">
    <source>
        <dbReference type="PIRSR" id="PIRSR006806-1"/>
    </source>
</evidence>
<dbReference type="PIRSF" id="PIRSF006806">
    <property type="entry name" value="FTHF_cligase"/>
    <property type="match status" value="1"/>
</dbReference>
<dbReference type="GO" id="GO:0005524">
    <property type="term" value="F:ATP binding"/>
    <property type="evidence" value="ECO:0007669"/>
    <property type="project" value="UniProtKB-KW"/>
</dbReference>
<name>A0A9D1IEY8_9FIRM</name>
<proteinExistence type="inferred from homology"/>
<dbReference type="EC" id="6.3.3.2" evidence="5"/>
<keyword evidence="6" id="KW-0436">Ligase</keyword>
<comment type="catalytic activity">
    <reaction evidence="5">
        <text>(6S)-5-formyl-5,6,7,8-tetrahydrofolate + ATP = (6R)-5,10-methenyltetrahydrofolate + ADP + phosphate</text>
        <dbReference type="Rhea" id="RHEA:10488"/>
        <dbReference type="ChEBI" id="CHEBI:30616"/>
        <dbReference type="ChEBI" id="CHEBI:43474"/>
        <dbReference type="ChEBI" id="CHEBI:57455"/>
        <dbReference type="ChEBI" id="CHEBI:57457"/>
        <dbReference type="ChEBI" id="CHEBI:456216"/>
        <dbReference type="EC" id="6.3.3.2"/>
    </reaction>
</comment>
<comment type="caution">
    <text evidence="6">The sequence shown here is derived from an EMBL/GenBank/DDBJ whole genome shotgun (WGS) entry which is preliminary data.</text>
</comment>
<dbReference type="Proteomes" id="UP000824071">
    <property type="component" value="Unassembled WGS sequence"/>
</dbReference>
<protein>
    <recommendedName>
        <fullName evidence="5">5-formyltetrahydrofolate cyclo-ligase</fullName>
        <ecNumber evidence="5">6.3.3.2</ecNumber>
    </recommendedName>
</protein>
<dbReference type="InterPro" id="IPR037171">
    <property type="entry name" value="NagB/RpiA_transferase-like"/>
</dbReference>
<comment type="cofactor">
    <cofactor evidence="5">
        <name>Mg(2+)</name>
        <dbReference type="ChEBI" id="CHEBI:18420"/>
    </cofactor>
</comment>
<comment type="similarity">
    <text evidence="1 5">Belongs to the 5-formyltetrahydrofolate cyclo-ligase family.</text>
</comment>
<dbReference type="SUPFAM" id="SSF100950">
    <property type="entry name" value="NagB/RpiA/CoA transferase-like"/>
    <property type="match status" value="1"/>
</dbReference>
<organism evidence="6 7">
    <name type="scientific">Candidatus Fimenecus excrementigallinarum</name>
    <dbReference type="NCBI Taxonomy" id="2840816"/>
    <lineage>
        <taxon>Bacteria</taxon>
        <taxon>Bacillati</taxon>
        <taxon>Bacillota</taxon>
        <taxon>Clostridia</taxon>
        <taxon>Candidatus Fimenecus</taxon>
    </lineage>
</organism>
<feature type="binding site" evidence="4">
    <location>
        <begin position="136"/>
        <end position="144"/>
    </location>
    <ligand>
        <name>ATP</name>
        <dbReference type="ChEBI" id="CHEBI:30616"/>
    </ligand>
</feature>
<evidence type="ECO:0000256" key="1">
    <source>
        <dbReference type="ARBA" id="ARBA00010638"/>
    </source>
</evidence>
<evidence type="ECO:0000256" key="3">
    <source>
        <dbReference type="ARBA" id="ARBA00022840"/>
    </source>
</evidence>
<evidence type="ECO:0000256" key="2">
    <source>
        <dbReference type="ARBA" id="ARBA00022741"/>
    </source>
</evidence>
<evidence type="ECO:0000256" key="5">
    <source>
        <dbReference type="RuleBase" id="RU361279"/>
    </source>
</evidence>
<keyword evidence="5" id="KW-0460">Magnesium</keyword>
<sequence>MTDIQSEKARLRAEHLALRRALPPDRKQTMDCAVAERILTLPQYAEAKTLLCYVSTDTEVDTRALITAALQSGKTVAVPRCLPGRPELSFHVIESLSALQPGAYGILEPPKAAPSPAFSDALCVVPGLCWDTAGFRVGYGKGYYDRFLAQFPGETVGLAYAFDLTRHVPHDGFDRRVACLVTPQRTLQTEPSP</sequence>
<dbReference type="InterPro" id="IPR002698">
    <property type="entry name" value="FTHF_cligase"/>
</dbReference>
<dbReference type="PANTHER" id="PTHR23407">
    <property type="entry name" value="ATPASE INHIBITOR/5-FORMYLTETRAHYDROFOLATE CYCLO-LIGASE"/>
    <property type="match status" value="1"/>
</dbReference>
<dbReference type="GO" id="GO:0035999">
    <property type="term" value="P:tetrahydrofolate interconversion"/>
    <property type="evidence" value="ECO:0007669"/>
    <property type="project" value="TreeGrafter"/>
</dbReference>
<dbReference type="PANTHER" id="PTHR23407:SF1">
    <property type="entry name" value="5-FORMYLTETRAHYDROFOLATE CYCLO-LIGASE"/>
    <property type="match status" value="1"/>
</dbReference>
<evidence type="ECO:0000313" key="7">
    <source>
        <dbReference type="Proteomes" id="UP000824071"/>
    </source>
</evidence>
<feature type="binding site" evidence="4">
    <location>
        <position position="54"/>
    </location>
    <ligand>
        <name>substrate</name>
    </ligand>
</feature>
<dbReference type="EMBL" id="DVMW01000026">
    <property type="protein sequence ID" value="HIU35685.1"/>
    <property type="molecule type" value="Genomic_DNA"/>
</dbReference>
<feature type="binding site" evidence="4">
    <location>
        <begin position="8"/>
        <end position="12"/>
    </location>
    <ligand>
        <name>ATP</name>
        <dbReference type="ChEBI" id="CHEBI:30616"/>
    </ligand>
</feature>
<gene>
    <name evidence="6" type="ORF">IAC53_03650</name>
</gene>
<dbReference type="Gene3D" id="3.40.50.10420">
    <property type="entry name" value="NagB/RpiA/CoA transferase-like"/>
    <property type="match status" value="1"/>
</dbReference>
<dbReference type="Pfam" id="PF01812">
    <property type="entry name" value="5-FTHF_cyc-lig"/>
    <property type="match status" value="1"/>
</dbReference>
<dbReference type="GO" id="GO:0009396">
    <property type="term" value="P:folic acid-containing compound biosynthetic process"/>
    <property type="evidence" value="ECO:0007669"/>
    <property type="project" value="TreeGrafter"/>
</dbReference>
<reference evidence="6" key="1">
    <citation type="submission" date="2020-10" db="EMBL/GenBank/DDBJ databases">
        <authorList>
            <person name="Gilroy R."/>
        </authorList>
    </citation>
    <scope>NUCLEOTIDE SEQUENCE</scope>
    <source>
        <strain evidence="6">ChiGjej1B1-19959</strain>
    </source>
</reference>
<evidence type="ECO:0000313" key="6">
    <source>
        <dbReference type="EMBL" id="HIU35685.1"/>
    </source>
</evidence>
<reference evidence="6" key="2">
    <citation type="journal article" date="2021" name="PeerJ">
        <title>Extensive microbial diversity within the chicken gut microbiome revealed by metagenomics and culture.</title>
        <authorList>
            <person name="Gilroy R."/>
            <person name="Ravi A."/>
            <person name="Getino M."/>
            <person name="Pursley I."/>
            <person name="Horton D.L."/>
            <person name="Alikhan N.F."/>
            <person name="Baker D."/>
            <person name="Gharbi K."/>
            <person name="Hall N."/>
            <person name="Watson M."/>
            <person name="Adriaenssens E.M."/>
            <person name="Foster-Nyarko E."/>
            <person name="Jarju S."/>
            <person name="Secka A."/>
            <person name="Antonio M."/>
            <person name="Oren A."/>
            <person name="Chaudhuri R.R."/>
            <person name="La Ragione R."/>
            <person name="Hildebrand F."/>
            <person name="Pallen M.J."/>
        </authorList>
    </citation>
    <scope>NUCLEOTIDE SEQUENCE</scope>
    <source>
        <strain evidence="6">ChiGjej1B1-19959</strain>
    </source>
</reference>
<dbReference type="NCBIfam" id="TIGR02727">
    <property type="entry name" value="MTHFS_bact"/>
    <property type="match status" value="1"/>
</dbReference>
<keyword evidence="2 4" id="KW-0547">Nucleotide-binding</keyword>
<dbReference type="GO" id="GO:0046872">
    <property type="term" value="F:metal ion binding"/>
    <property type="evidence" value="ECO:0007669"/>
    <property type="project" value="UniProtKB-KW"/>
</dbReference>
<keyword evidence="5" id="KW-0479">Metal-binding</keyword>